<dbReference type="STRING" id="1313296.SAMN05661091_1940"/>
<protein>
    <submittedName>
        <fullName evidence="2">TraX protein</fullName>
    </submittedName>
</protein>
<dbReference type="AlphaFoldDB" id="A0A1X7H810"/>
<proteinExistence type="predicted"/>
<evidence type="ECO:0000313" key="3">
    <source>
        <dbReference type="Proteomes" id="UP000192940"/>
    </source>
</evidence>
<evidence type="ECO:0000313" key="2">
    <source>
        <dbReference type="EMBL" id="SMF81136.1"/>
    </source>
</evidence>
<dbReference type="Proteomes" id="UP000192940">
    <property type="component" value="Chromosome I"/>
</dbReference>
<feature type="transmembrane region" description="Helical" evidence="1">
    <location>
        <begin position="100"/>
        <end position="118"/>
    </location>
</feature>
<dbReference type="InterPro" id="IPR008875">
    <property type="entry name" value="TraX"/>
</dbReference>
<sequence>MQLLAMLTMLIDHVGFVFFSGQEIWRIIGRIAFPLYVYGLVQGYIHTSSRPRYMFRLGMIALLSQIPYQLAINPYGLNVVVSLLAGAVVLHILDRSDSLLLSIGIVAAASIVMEMFPFDYGAYGLLLILIFRYSPAYLLVPWHLMLNMLYLFLNSWELQLWSLLPTILIAYGPLVWKRIESFRVPSWIWRSFYPLHMLLLATIQLWK</sequence>
<feature type="transmembrane region" description="Helical" evidence="1">
    <location>
        <begin position="158"/>
        <end position="176"/>
    </location>
</feature>
<feature type="transmembrane region" description="Helical" evidence="1">
    <location>
        <begin position="76"/>
        <end position="93"/>
    </location>
</feature>
<keyword evidence="1" id="KW-0812">Transmembrane</keyword>
<reference evidence="2 3" key="1">
    <citation type="submission" date="2017-04" db="EMBL/GenBank/DDBJ databases">
        <authorList>
            <person name="Afonso C.L."/>
            <person name="Miller P.J."/>
            <person name="Scott M.A."/>
            <person name="Spackman E."/>
            <person name="Goraichik I."/>
            <person name="Dimitrov K.M."/>
            <person name="Suarez D.L."/>
            <person name="Swayne D.E."/>
        </authorList>
    </citation>
    <scope>NUCLEOTIDE SEQUENCE [LARGE SCALE GENOMIC DNA]</scope>
    <source>
        <strain evidence="2 3">N3/975</strain>
    </source>
</reference>
<feature type="transmembrane region" description="Helical" evidence="1">
    <location>
        <begin position="124"/>
        <end position="146"/>
    </location>
</feature>
<name>A0A1X7H810_9BACL</name>
<feature type="transmembrane region" description="Helical" evidence="1">
    <location>
        <begin position="188"/>
        <end position="206"/>
    </location>
</feature>
<accession>A0A1X7H810</accession>
<evidence type="ECO:0000256" key="1">
    <source>
        <dbReference type="SAM" id="Phobius"/>
    </source>
</evidence>
<dbReference type="EMBL" id="LT840184">
    <property type="protein sequence ID" value="SMF81136.1"/>
    <property type="molecule type" value="Genomic_DNA"/>
</dbReference>
<dbReference type="Pfam" id="PF05857">
    <property type="entry name" value="TraX"/>
    <property type="match status" value="1"/>
</dbReference>
<gene>
    <name evidence="2" type="ORF">SAMN05661091_1940</name>
</gene>
<dbReference type="RefSeq" id="WP_208920184.1">
    <property type="nucleotide sequence ID" value="NZ_LT840184.1"/>
</dbReference>
<keyword evidence="1" id="KW-0472">Membrane</keyword>
<keyword evidence="1" id="KW-1133">Transmembrane helix</keyword>
<feature type="transmembrane region" description="Helical" evidence="1">
    <location>
        <begin position="24"/>
        <end position="41"/>
    </location>
</feature>
<organism evidence="2 3">
    <name type="scientific">Paenibacillus uliginis N3/975</name>
    <dbReference type="NCBI Taxonomy" id="1313296"/>
    <lineage>
        <taxon>Bacteria</taxon>
        <taxon>Bacillati</taxon>
        <taxon>Bacillota</taxon>
        <taxon>Bacilli</taxon>
        <taxon>Bacillales</taxon>
        <taxon>Paenibacillaceae</taxon>
        <taxon>Paenibacillus</taxon>
    </lineage>
</organism>
<keyword evidence="3" id="KW-1185">Reference proteome</keyword>